<evidence type="ECO:0000256" key="2">
    <source>
        <dbReference type="ARBA" id="ARBA00022679"/>
    </source>
</evidence>
<dbReference type="Pfam" id="PF13578">
    <property type="entry name" value="Methyltransf_24"/>
    <property type="match status" value="1"/>
</dbReference>
<dbReference type="Gene3D" id="3.40.50.150">
    <property type="entry name" value="Vaccinia Virus protein VP39"/>
    <property type="match status" value="1"/>
</dbReference>
<dbReference type="InterPro" id="IPR002935">
    <property type="entry name" value="SAM_O-MeTrfase"/>
</dbReference>
<evidence type="ECO:0000313" key="4">
    <source>
        <dbReference type="EMBL" id="AKT36394.1"/>
    </source>
</evidence>
<evidence type="ECO:0000313" key="5">
    <source>
        <dbReference type="Proteomes" id="UP000067626"/>
    </source>
</evidence>
<dbReference type="KEGG" id="ccro:CMC5_005070"/>
<organism evidence="4 5">
    <name type="scientific">Chondromyces crocatus</name>
    <dbReference type="NCBI Taxonomy" id="52"/>
    <lineage>
        <taxon>Bacteria</taxon>
        <taxon>Pseudomonadati</taxon>
        <taxon>Myxococcota</taxon>
        <taxon>Polyangia</taxon>
        <taxon>Polyangiales</taxon>
        <taxon>Polyangiaceae</taxon>
        <taxon>Chondromyces</taxon>
    </lineage>
</organism>
<dbReference type="CDD" id="cd02440">
    <property type="entry name" value="AdoMet_MTases"/>
    <property type="match status" value="1"/>
</dbReference>
<keyword evidence="3" id="KW-0949">S-adenosyl-L-methionine</keyword>
<keyword evidence="1" id="KW-0489">Methyltransferase</keyword>
<dbReference type="PATRIC" id="fig|52.7.peg.542"/>
<dbReference type="PANTHER" id="PTHR43167:SF1">
    <property type="entry name" value="PUTATIVE (AFU_ORTHOLOGUE AFUA_6G01830)-RELATED"/>
    <property type="match status" value="1"/>
</dbReference>
<protein>
    <recommendedName>
        <fullName evidence="6">O-methyltransferase</fullName>
    </recommendedName>
</protein>
<keyword evidence="2" id="KW-0808">Transferase</keyword>
<dbReference type="OrthoDB" id="9799672at2"/>
<dbReference type="SUPFAM" id="SSF53335">
    <property type="entry name" value="S-adenosyl-L-methionine-dependent methyltransferases"/>
    <property type="match status" value="1"/>
</dbReference>
<dbReference type="GO" id="GO:0032259">
    <property type="term" value="P:methylation"/>
    <property type="evidence" value="ECO:0007669"/>
    <property type="project" value="UniProtKB-KW"/>
</dbReference>
<dbReference type="STRING" id="52.CMC5_005070"/>
<dbReference type="AlphaFoldDB" id="A0A0K1E6B1"/>
<dbReference type="EMBL" id="CP012159">
    <property type="protein sequence ID" value="AKT36394.1"/>
    <property type="molecule type" value="Genomic_DNA"/>
</dbReference>
<dbReference type="InterPro" id="IPR029063">
    <property type="entry name" value="SAM-dependent_MTases_sf"/>
</dbReference>
<dbReference type="RefSeq" id="WP_050428918.1">
    <property type="nucleotide sequence ID" value="NZ_CP012159.1"/>
</dbReference>
<dbReference type="GO" id="GO:0008171">
    <property type="term" value="F:O-methyltransferase activity"/>
    <property type="evidence" value="ECO:0007669"/>
    <property type="project" value="InterPro"/>
</dbReference>
<evidence type="ECO:0000256" key="3">
    <source>
        <dbReference type="ARBA" id="ARBA00022691"/>
    </source>
</evidence>
<gene>
    <name evidence="4" type="ORF">CMC5_005070</name>
</gene>
<sequence length="240" mass="26364">MRTHPSPLSRSTLHRPEVRALLDRLHADARRDVFRFAKKIPTVATSLLQGKRLSEIVAEKGTMKDVYISVSREQGELLYLVARSIGARRIVEFGTSFGISTIYLAAAVKDNGGGVVVGTELDESKHRVATQHLAEAGLGEFADVRLGDALETLRDVPTPVDLVLLDGWKDLYMPVLDLLKPKLRRGAVVLGDNIHTFKKALAPFVERMQSGRDGFVSTTLSLADGFEFAYYEGDGEEAQG</sequence>
<proteinExistence type="predicted"/>
<accession>A0A0K1E6B1</accession>
<evidence type="ECO:0000256" key="1">
    <source>
        <dbReference type="ARBA" id="ARBA00022603"/>
    </source>
</evidence>
<dbReference type="PROSITE" id="PS51682">
    <property type="entry name" value="SAM_OMT_I"/>
    <property type="match status" value="1"/>
</dbReference>
<reference evidence="4 5" key="1">
    <citation type="submission" date="2015-07" db="EMBL/GenBank/DDBJ databases">
        <title>Genome analysis of myxobacterium Chondromyces crocatus Cm c5 reveals a high potential for natural compound synthesis and the genetic basis for the loss of fruiting body formation.</title>
        <authorList>
            <person name="Zaburannyi N."/>
            <person name="Bunk B."/>
            <person name="Maier J."/>
            <person name="Overmann J."/>
            <person name="Mueller R."/>
        </authorList>
    </citation>
    <scope>NUCLEOTIDE SEQUENCE [LARGE SCALE GENOMIC DNA]</scope>
    <source>
        <strain evidence="4 5">Cm c5</strain>
    </source>
</reference>
<evidence type="ECO:0008006" key="6">
    <source>
        <dbReference type="Google" id="ProtNLM"/>
    </source>
</evidence>
<keyword evidence="5" id="KW-1185">Reference proteome</keyword>
<dbReference type="PANTHER" id="PTHR43167">
    <property type="entry name" value="PUTATIVE (AFU_ORTHOLOGUE AFUA_6G01830)-RELATED"/>
    <property type="match status" value="1"/>
</dbReference>
<dbReference type="Proteomes" id="UP000067626">
    <property type="component" value="Chromosome"/>
</dbReference>
<name>A0A0K1E6B1_CHOCO</name>